<proteinExistence type="predicted"/>
<reference evidence="1 2" key="1">
    <citation type="submission" date="2014-11" db="EMBL/GenBank/DDBJ databases">
        <authorList>
            <person name="Zhu J."/>
            <person name="Qi W."/>
            <person name="Song R."/>
        </authorList>
    </citation>
    <scope>NUCLEOTIDE SEQUENCE [LARGE SCALE GENOMIC DNA]</scope>
</reference>
<name>A0A0G4EW04_VITBC</name>
<gene>
    <name evidence="1" type="ORF">Vbra_2160</name>
</gene>
<dbReference type="Proteomes" id="UP000041254">
    <property type="component" value="Unassembled WGS sequence"/>
</dbReference>
<keyword evidence="2" id="KW-1185">Reference proteome</keyword>
<sequence>MPALAHLSVEWPAHGGLTMLKGVTGGLRSLHLLNQVSADGHPVYTPLTEIVQSLSGTPSHSSIKSLTGAISLAKYVKALSLSGLECVEVVIPGTLCKANHIQALHNFRSTWLAKGAKELYHTLAVDNGRPRLVRRATRECPAPSNIHLPLIGRPEDLAGARETLQFLTTSAKYVSLSPYLLDKHATGANELYGLSFKQAADLFVRFPEGMTRRDARHPLPEWVTESVPSMFPAATALQVDNESGPAGVSLYGGGLDKVIRQLPRLSHVIHTVRVTFTSRNVLVPLVWAGLKHCAVEGGPLDVFVSMNMTGRRPEMLMEFLRGLGFPGSAMVRSVPGNNTMVFQRGASM</sequence>
<accession>A0A0G4EW04</accession>
<evidence type="ECO:0000313" key="1">
    <source>
        <dbReference type="EMBL" id="CEM02617.1"/>
    </source>
</evidence>
<organism evidence="1 2">
    <name type="scientific">Vitrella brassicaformis (strain CCMP3155)</name>
    <dbReference type="NCBI Taxonomy" id="1169540"/>
    <lineage>
        <taxon>Eukaryota</taxon>
        <taxon>Sar</taxon>
        <taxon>Alveolata</taxon>
        <taxon>Colpodellida</taxon>
        <taxon>Vitrellaceae</taxon>
        <taxon>Vitrella</taxon>
    </lineage>
</organism>
<evidence type="ECO:0000313" key="2">
    <source>
        <dbReference type="Proteomes" id="UP000041254"/>
    </source>
</evidence>
<dbReference type="EMBL" id="CDMY01000331">
    <property type="protein sequence ID" value="CEM02617.1"/>
    <property type="molecule type" value="Genomic_DNA"/>
</dbReference>
<dbReference type="AlphaFoldDB" id="A0A0G4EW04"/>
<dbReference type="InParanoid" id="A0A0G4EW04"/>
<protein>
    <submittedName>
        <fullName evidence="1">Uncharacterized protein</fullName>
    </submittedName>
</protein>
<dbReference type="VEuPathDB" id="CryptoDB:Vbra_2160"/>
<dbReference type="PhylomeDB" id="A0A0G4EW04"/>